<dbReference type="GO" id="GO:0005737">
    <property type="term" value="C:cytoplasm"/>
    <property type="evidence" value="ECO:0007669"/>
    <property type="project" value="TreeGrafter"/>
</dbReference>
<dbReference type="WBParaSite" id="scaffold10788_cov226.g15066">
    <property type="protein sequence ID" value="scaffold10788_cov226.g15066"/>
    <property type="gene ID" value="scaffold10788_cov226.g15066"/>
</dbReference>
<dbReference type="Pfam" id="PF10188">
    <property type="entry name" value="Oscp1"/>
    <property type="match status" value="1"/>
</dbReference>
<organism evidence="2 3">
    <name type="scientific">Meloidogyne javanica</name>
    <name type="common">Root-knot nematode worm</name>
    <dbReference type="NCBI Taxonomy" id="6303"/>
    <lineage>
        <taxon>Eukaryota</taxon>
        <taxon>Metazoa</taxon>
        <taxon>Ecdysozoa</taxon>
        <taxon>Nematoda</taxon>
        <taxon>Chromadorea</taxon>
        <taxon>Rhabditida</taxon>
        <taxon>Tylenchina</taxon>
        <taxon>Tylenchomorpha</taxon>
        <taxon>Tylenchoidea</taxon>
        <taxon>Meloidogynidae</taxon>
        <taxon>Meloidogyninae</taxon>
        <taxon>Meloidogyne</taxon>
        <taxon>Meloidogyne incognita group</taxon>
    </lineage>
</organism>
<name>A0A915LDN7_MELJA</name>
<dbReference type="Proteomes" id="UP000887561">
    <property type="component" value="Unplaced"/>
</dbReference>
<feature type="compositionally biased region" description="Basic and acidic residues" evidence="1">
    <location>
        <begin position="202"/>
        <end position="218"/>
    </location>
</feature>
<feature type="compositionally biased region" description="Basic and acidic residues" evidence="1">
    <location>
        <begin position="183"/>
        <end position="192"/>
    </location>
</feature>
<dbReference type="PANTHER" id="PTHR21439:SF0">
    <property type="entry name" value="PROTEIN OSCP1"/>
    <property type="match status" value="1"/>
</dbReference>
<reference evidence="3" key="1">
    <citation type="submission" date="2022-11" db="UniProtKB">
        <authorList>
            <consortium name="WormBaseParasite"/>
        </authorList>
    </citation>
    <scope>IDENTIFICATION</scope>
</reference>
<dbReference type="GO" id="GO:0005886">
    <property type="term" value="C:plasma membrane"/>
    <property type="evidence" value="ECO:0007669"/>
    <property type="project" value="TreeGrafter"/>
</dbReference>
<keyword evidence="2" id="KW-1185">Reference proteome</keyword>
<accession>A0A915LDN7</accession>
<dbReference type="PANTHER" id="PTHR21439">
    <property type="entry name" value="OXIDORED-NITRO DOMAIN-CONTAINING PROTEIN"/>
    <property type="match status" value="1"/>
</dbReference>
<dbReference type="AlphaFoldDB" id="A0A915LDN7"/>
<sequence length="234" mass="26761">MSRQGLRQFFEQIAHSSVMRLNEASMDKLFDLMIMAVKYQFLLCKEPSELVLVTMNHIDGMKAIFQSNQQILSHLNYANTLLMDHFGDTPLWQMAIIRSELLTFLLGARVKVSLMLREHKQMEDGRFVLFPEGEQIELPYNAVVPGSVRYVENGALVRSENFPVDEHFKVSPDSYQDRTMMNLDKDKQKPLEKSPPTKGVKKGKDLLEMMDQTVEKKNLPPKRSGSAKRGGGKV</sequence>
<evidence type="ECO:0000256" key="1">
    <source>
        <dbReference type="SAM" id="MobiDB-lite"/>
    </source>
</evidence>
<evidence type="ECO:0000313" key="2">
    <source>
        <dbReference type="Proteomes" id="UP000887561"/>
    </source>
</evidence>
<evidence type="ECO:0000313" key="3">
    <source>
        <dbReference type="WBParaSite" id="scaffold10788_cov226.g15066"/>
    </source>
</evidence>
<protein>
    <submittedName>
        <fullName evidence="3">Protein OSCP1</fullName>
    </submittedName>
</protein>
<dbReference type="InterPro" id="IPR019332">
    <property type="entry name" value="OSCP1"/>
</dbReference>
<proteinExistence type="predicted"/>
<feature type="region of interest" description="Disordered" evidence="1">
    <location>
        <begin position="177"/>
        <end position="234"/>
    </location>
</feature>